<dbReference type="EMBL" id="RRYP01030349">
    <property type="protein sequence ID" value="TNV71194.1"/>
    <property type="molecule type" value="Genomic_DNA"/>
</dbReference>
<dbReference type="Proteomes" id="UP000785679">
    <property type="component" value="Unassembled WGS sequence"/>
</dbReference>
<name>A0A8J8SUJ8_HALGN</name>
<reference evidence="1" key="1">
    <citation type="submission" date="2019-06" db="EMBL/GenBank/DDBJ databases">
        <authorList>
            <person name="Zheng W."/>
        </authorList>
    </citation>
    <scope>NUCLEOTIDE SEQUENCE</scope>
    <source>
        <strain evidence="1">QDHG01</strain>
    </source>
</reference>
<comment type="caution">
    <text evidence="1">The sequence shown here is derived from an EMBL/GenBank/DDBJ whole genome shotgun (WGS) entry which is preliminary data.</text>
</comment>
<evidence type="ECO:0000313" key="1">
    <source>
        <dbReference type="EMBL" id="TNV71194.1"/>
    </source>
</evidence>
<proteinExistence type="predicted"/>
<protein>
    <submittedName>
        <fullName evidence="1">Uncharacterized protein</fullName>
    </submittedName>
</protein>
<organism evidence="1 2">
    <name type="scientific">Halteria grandinella</name>
    <dbReference type="NCBI Taxonomy" id="5974"/>
    <lineage>
        <taxon>Eukaryota</taxon>
        <taxon>Sar</taxon>
        <taxon>Alveolata</taxon>
        <taxon>Ciliophora</taxon>
        <taxon>Intramacronucleata</taxon>
        <taxon>Spirotrichea</taxon>
        <taxon>Stichotrichia</taxon>
        <taxon>Sporadotrichida</taxon>
        <taxon>Halteriidae</taxon>
        <taxon>Halteria</taxon>
    </lineage>
</organism>
<gene>
    <name evidence="1" type="ORF">FGO68_gene8843</name>
</gene>
<keyword evidence="2" id="KW-1185">Reference proteome</keyword>
<accession>A0A8J8SUJ8</accession>
<sequence length="84" mass="9752">MKAHLNIMCFETTVPILKLFLCSRPEMLYPLMGFRLKSYLQRSMSPTSTILYQHDVRLDVCCSETQQFRAFSTIETSTQGLPRT</sequence>
<evidence type="ECO:0000313" key="2">
    <source>
        <dbReference type="Proteomes" id="UP000785679"/>
    </source>
</evidence>
<dbReference type="AlphaFoldDB" id="A0A8J8SUJ8"/>